<sequence length="1038" mass="118189">MATAASVDHIRSVAAFLMERRPSAPPGNLGVPISDDSSEDEASQIRGLEEDRGIYHHQEVVVEPQFESDEDIPIRQRPQSPRRQHESIDPDEDDDDDSINQRIKTPEMDEFDDDSMLDENSDRKGPVRFSGHLKVEDSAGQHFNSPPPNKDKMSYLKSLEHPIPDSDSHGDSDEIFTSRDDFEKMISGAPSTPGYPPGSPPAYSSYENGVDQNNHARVPKPHKPVPPLEQKVKPKSTLNELLLAKVTQPFQNMIRRASHVGDDSDSDEDDDDFNDEELQVLSYIEAYKPVDIELRPQLRPFVLDYVPSIGDIDAFIKIPRPDDVDDNAGLTHLDEPASQQSDKTIMSMQLRNVSKEVSQVEETPVKLLSRADKNSEQIDEWVANIKELHRSRPAQTVHYKDPMPDIESLMQEWPPEFEHYLKTVKLPTADLDVSLDQYVDLCLNLFDIPVAKSRIQSLHLLFSLFSEFNNSQHFRNLAQNNMRDMESQNMDPKQICAEFQASKDAEKLQKFLEGRAAENRNWLEEWWYEAYTTNRASLLTQNMGAINPRAKSQKGRQIHVAAQFLHHVMQYWLDVRREEIEIVKSRGVAWDMSQTYVLFNSTRAPKKPQDELLRYFKTETEGDCPSHVIVLCNGYIWKLDIFKKNALNSTSTLFFALKDIMIKSSIQKPSIVPLTSLDRDSWAELRSELENLSSINKSNFDAIDKSTFVLSLSPDLVLSENELMFYALFGASENAYCDKNLNVIVMKDGKICQQAEHANVDAISLFAPCDYAAKLLDDTWEPEETPFGPAELLEFDLTENVIDWIDKSEKRFQLLKKSHCLNVFNFTKFGSGTLKPMRFYADTVVQIALQLAYFSTHNRLAATYETASTRAFYHGRTETLRSLTPSLAKFIRAVKGGGTTENQKRLFMEAYNDHNALMDAARNGKGIDRHFLGLKQAQKHFSSKGNCIEIPPFEHCSFSESGGNGNFKLSTSLLGYDDEGSFGYVTAMCEDGYGAFYKICENRITFTLTCFENGEADLERFRENLYRALEMIYELISK</sequence>
<feature type="compositionally biased region" description="Acidic residues" evidence="5">
    <location>
        <begin position="89"/>
        <end position="98"/>
    </location>
</feature>
<evidence type="ECO:0000256" key="4">
    <source>
        <dbReference type="PIRSR" id="PIRSR600542-1"/>
    </source>
</evidence>
<feature type="active site" description="Proton acceptor" evidence="4">
    <location>
        <position position="757"/>
    </location>
</feature>
<keyword evidence="2" id="KW-0808">Transferase</keyword>
<evidence type="ECO:0000256" key="3">
    <source>
        <dbReference type="ARBA" id="ARBA00023315"/>
    </source>
</evidence>
<dbReference type="InterPro" id="IPR000542">
    <property type="entry name" value="Carn_acyl_trans"/>
</dbReference>
<feature type="compositionally biased region" description="Basic and acidic residues" evidence="5">
    <location>
        <begin position="47"/>
        <end position="60"/>
    </location>
</feature>
<evidence type="ECO:0000256" key="1">
    <source>
        <dbReference type="ARBA" id="ARBA00005232"/>
    </source>
</evidence>
<feature type="compositionally biased region" description="Acidic residues" evidence="5">
    <location>
        <begin position="108"/>
        <end position="119"/>
    </location>
</feature>
<dbReference type="InterPro" id="IPR022088">
    <property type="entry name" value="Intraflagellar_transp_cmplxB"/>
</dbReference>
<evidence type="ECO:0000313" key="7">
    <source>
        <dbReference type="EMBL" id="CAD6193265.1"/>
    </source>
</evidence>
<organism evidence="7 8">
    <name type="scientific">Caenorhabditis auriculariae</name>
    <dbReference type="NCBI Taxonomy" id="2777116"/>
    <lineage>
        <taxon>Eukaryota</taxon>
        <taxon>Metazoa</taxon>
        <taxon>Ecdysozoa</taxon>
        <taxon>Nematoda</taxon>
        <taxon>Chromadorea</taxon>
        <taxon>Rhabditida</taxon>
        <taxon>Rhabditina</taxon>
        <taxon>Rhabditomorpha</taxon>
        <taxon>Rhabditoidea</taxon>
        <taxon>Rhabditidae</taxon>
        <taxon>Peloderinae</taxon>
        <taxon>Caenorhabditis</taxon>
    </lineage>
</organism>
<comment type="similarity">
    <text evidence="1">Belongs to the carnitine/choline acetyltransferase family.</text>
</comment>
<keyword evidence="3" id="KW-0012">Acyltransferase</keyword>
<reference evidence="7" key="1">
    <citation type="submission" date="2020-10" db="EMBL/GenBank/DDBJ databases">
        <authorList>
            <person name="Kikuchi T."/>
        </authorList>
    </citation>
    <scope>NUCLEOTIDE SEQUENCE</scope>
    <source>
        <strain evidence="7">NKZ352</strain>
    </source>
</reference>
<dbReference type="Pfam" id="PF00755">
    <property type="entry name" value="Carn_acyltransf"/>
    <property type="match status" value="1"/>
</dbReference>
<dbReference type="InterPro" id="IPR023213">
    <property type="entry name" value="CAT-like_dom_sf"/>
</dbReference>
<name>A0A8S1HDF8_9PELO</name>
<keyword evidence="8" id="KW-1185">Reference proteome</keyword>
<evidence type="ECO:0000256" key="2">
    <source>
        <dbReference type="ARBA" id="ARBA00022679"/>
    </source>
</evidence>
<dbReference type="GO" id="GO:0008458">
    <property type="term" value="F:carnitine O-octanoyltransferase activity"/>
    <property type="evidence" value="ECO:0007669"/>
    <property type="project" value="TreeGrafter"/>
</dbReference>
<dbReference type="Gene3D" id="3.30.559.10">
    <property type="entry name" value="Chloramphenicol acetyltransferase-like domain"/>
    <property type="match status" value="1"/>
</dbReference>
<dbReference type="GO" id="GO:0042073">
    <property type="term" value="P:intraciliary transport"/>
    <property type="evidence" value="ECO:0007669"/>
    <property type="project" value="InterPro"/>
</dbReference>
<dbReference type="Proteomes" id="UP000835052">
    <property type="component" value="Unassembled WGS sequence"/>
</dbReference>
<evidence type="ECO:0000313" key="8">
    <source>
        <dbReference type="Proteomes" id="UP000835052"/>
    </source>
</evidence>
<dbReference type="GO" id="GO:0005777">
    <property type="term" value="C:peroxisome"/>
    <property type="evidence" value="ECO:0007669"/>
    <property type="project" value="TreeGrafter"/>
</dbReference>
<evidence type="ECO:0000259" key="6">
    <source>
        <dbReference type="Pfam" id="PF00755"/>
    </source>
</evidence>
<dbReference type="InterPro" id="IPR042231">
    <property type="entry name" value="Cho/carn_acyl_trans_2"/>
</dbReference>
<dbReference type="Pfam" id="PF12317">
    <property type="entry name" value="IFT46_B_C"/>
    <property type="match status" value="1"/>
</dbReference>
<feature type="region of interest" description="Disordered" evidence="5">
    <location>
        <begin position="19"/>
        <end position="232"/>
    </location>
</feature>
<dbReference type="SUPFAM" id="SSF52777">
    <property type="entry name" value="CoA-dependent acyltransferases"/>
    <property type="match status" value="2"/>
</dbReference>
<accession>A0A8S1HDF8</accession>
<feature type="compositionally biased region" description="Basic and acidic residues" evidence="5">
    <location>
        <begin position="149"/>
        <end position="184"/>
    </location>
</feature>
<dbReference type="InterPro" id="IPR039551">
    <property type="entry name" value="Cho/carn_acyl_trans"/>
</dbReference>
<dbReference type="PANTHER" id="PTHR22589:SF5">
    <property type="entry name" value="CHOLINE_CARNITINE ACYLTRANSFERASE DOMAIN-CONTAINING PROTEIN"/>
    <property type="match status" value="1"/>
</dbReference>
<gene>
    <name evidence="7" type="ORF">CAUJ_LOCUS9184</name>
</gene>
<feature type="domain" description="Choline/carnitine acyltransferase" evidence="6">
    <location>
        <begin position="491"/>
        <end position="1025"/>
    </location>
</feature>
<dbReference type="OrthoDB" id="240216at2759"/>
<proteinExistence type="inferred from homology"/>
<dbReference type="AlphaFoldDB" id="A0A8S1HDF8"/>
<dbReference type="EMBL" id="CAJGYM010000034">
    <property type="protein sequence ID" value="CAD6193265.1"/>
    <property type="molecule type" value="Genomic_DNA"/>
</dbReference>
<comment type="caution">
    <text evidence="7">The sequence shown here is derived from an EMBL/GenBank/DDBJ whole genome shotgun (WGS) entry which is preliminary data.</text>
</comment>
<evidence type="ECO:0000256" key="5">
    <source>
        <dbReference type="SAM" id="MobiDB-lite"/>
    </source>
</evidence>
<protein>
    <recommendedName>
        <fullName evidence="6">Choline/carnitine acyltransferase domain-containing protein</fullName>
    </recommendedName>
</protein>
<dbReference type="Gene3D" id="3.30.559.70">
    <property type="entry name" value="Choline/Carnitine o-acyltransferase, domain 2"/>
    <property type="match status" value="1"/>
</dbReference>
<dbReference type="GO" id="GO:0005929">
    <property type="term" value="C:cilium"/>
    <property type="evidence" value="ECO:0007669"/>
    <property type="project" value="GOC"/>
</dbReference>
<dbReference type="PANTHER" id="PTHR22589">
    <property type="entry name" value="CARNITINE O-ACYLTRANSFERASE"/>
    <property type="match status" value="1"/>
</dbReference>